<dbReference type="PRINTS" id="PR00480">
    <property type="entry name" value="ASTACIN"/>
</dbReference>
<dbReference type="InterPro" id="IPR006026">
    <property type="entry name" value="Peptidase_Metallo"/>
</dbReference>
<dbReference type="SUPFAM" id="SSF49854">
    <property type="entry name" value="Spermadhesin, CUB domain"/>
    <property type="match status" value="1"/>
</dbReference>
<organism evidence="12 13">
    <name type="scientific">Strongyloides papillosus</name>
    <name type="common">Intestinal threadworm</name>
    <dbReference type="NCBI Taxonomy" id="174720"/>
    <lineage>
        <taxon>Eukaryota</taxon>
        <taxon>Metazoa</taxon>
        <taxon>Ecdysozoa</taxon>
        <taxon>Nematoda</taxon>
        <taxon>Chromadorea</taxon>
        <taxon>Rhabditida</taxon>
        <taxon>Tylenchina</taxon>
        <taxon>Panagrolaimomorpha</taxon>
        <taxon>Strongyloidoidea</taxon>
        <taxon>Strongyloididae</taxon>
        <taxon>Strongyloides</taxon>
    </lineage>
</organism>
<dbReference type="Proteomes" id="UP000046392">
    <property type="component" value="Unplaced"/>
</dbReference>
<dbReference type="GO" id="GO:0008270">
    <property type="term" value="F:zinc ion binding"/>
    <property type="evidence" value="ECO:0007669"/>
    <property type="project" value="InterPro"/>
</dbReference>
<protein>
    <recommendedName>
        <fullName evidence="9">Metalloendopeptidase</fullName>
        <ecNumber evidence="9">3.4.24.-</ecNumber>
    </recommendedName>
</protein>
<evidence type="ECO:0000256" key="7">
    <source>
        <dbReference type="ARBA" id="ARBA00023157"/>
    </source>
</evidence>
<keyword evidence="1 8" id="KW-0245">EGF-like domain</keyword>
<evidence type="ECO:0000256" key="2">
    <source>
        <dbReference type="ARBA" id="ARBA00022670"/>
    </source>
</evidence>
<dbReference type="InterPro" id="IPR000742">
    <property type="entry name" value="EGF"/>
</dbReference>
<dbReference type="PANTHER" id="PTHR10127">
    <property type="entry name" value="DISCOIDIN, CUB, EGF, LAMININ , AND ZINC METALLOPROTEASE DOMAIN CONTAINING"/>
    <property type="match status" value="1"/>
</dbReference>
<comment type="cofactor">
    <cofactor evidence="9">
        <name>Zn(2+)</name>
        <dbReference type="ChEBI" id="CHEBI:29105"/>
    </cofactor>
    <text evidence="9">Binds 1 zinc ion per subunit.</text>
</comment>
<dbReference type="PROSITE" id="PS51864">
    <property type="entry name" value="ASTACIN"/>
    <property type="match status" value="1"/>
</dbReference>
<dbReference type="GO" id="GO:0004222">
    <property type="term" value="F:metalloendopeptidase activity"/>
    <property type="evidence" value="ECO:0007669"/>
    <property type="project" value="UniProtKB-UniRule"/>
</dbReference>
<dbReference type="SMART" id="SM00235">
    <property type="entry name" value="ZnMc"/>
    <property type="match status" value="1"/>
</dbReference>
<feature type="domain" description="Peptidase M12A" evidence="11">
    <location>
        <begin position="40"/>
        <end position="242"/>
    </location>
</feature>
<keyword evidence="3 9" id="KW-0479">Metal-binding</keyword>
<dbReference type="EC" id="3.4.24.-" evidence="9"/>
<dbReference type="SUPFAM" id="SSF55486">
    <property type="entry name" value="Metalloproteases ('zincins'), catalytic domain"/>
    <property type="match status" value="1"/>
</dbReference>
<keyword evidence="6 9" id="KW-0482">Metalloprotease</keyword>
<dbReference type="AlphaFoldDB" id="A0A0N5BJN0"/>
<dbReference type="PROSITE" id="PS01186">
    <property type="entry name" value="EGF_2"/>
    <property type="match status" value="1"/>
</dbReference>
<dbReference type="CDD" id="cd00054">
    <property type="entry name" value="EGF_CA"/>
    <property type="match status" value="1"/>
</dbReference>
<keyword evidence="12" id="KW-1185">Reference proteome</keyword>
<dbReference type="InterPro" id="IPR035914">
    <property type="entry name" value="Sperma_CUB_dom_sf"/>
</dbReference>
<dbReference type="Gene3D" id="3.40.390.10">
    <property type="entry name" value="Collagenase (Catalytic Domain)"/>
    <property type="match status" value="1"/>
</dbReference>
<dbReference type="GO" id="GO:0006508">
    <property type="term" value="P:proteolysis"/>
    <property type="evidence" value="ECO:0007669"/>
    <property type="project" value="UniProtKB-KW"/>
</dbReference>
<feature type="disulfide bond" evidence="8">
    <location>
        <begin position="267"/>
        <end position="276"/>
    </location>
</feature>
<dbReference type="InterPro" id="IPR024079">
    <property type="entry name" value="MetalloPept_cat_dom_sf"/>
</dbReference>
<evidence type="ECO:0000256" key="5">
    <source>
        <dbReference type="ARBA" id="ARBA00022833"/>
    </source>
</evidence>
<accession>A0A0N5BJN0</accession>
<evidence type="ECO:0000259" key="10">
    <source>
        <dbReference type="PROSITE" id="PS50026"/>
    </source>
</evidence>
<reference evidence="13" key="1">
    <citation type="submission" date="2017-02" db="UniProtKB">
        <authorList>
            <consortium name="WormBaseParasite"/>
        </authorList>
    </citation>
    <scope>IDENTIFICATION</scope>
</reference>
<dbReference type="Pfam" id="PF01400">
    <property type="entry name" value="Astacin"/>
    <property type="match status" value="1"/>
</dbReference>
<evidence type="ECO:0000313" key="12">
    <source>
        <dbReference type="Proteomes" id="UP000046392"/>
    </source>
</evidence>
<evidence type="ECO:0000313" key="13">
    <source>
        <dbReference type="WBParaSite" id="SPAL_0000615300.1"/>
    </source>
</evidence>
<sequence>MFNVIVNTTLEVFKFHNLKKFVQQQFSDLENESFVENREEYIKQKMCLSMSQTYRWDTNINYIVGQDINEKIVYFGLKKVEDETCFKFKRVSKTLPNTQGVIFNTSNFYGSFVGKVVRNGYQYIYLRKGSNTDISLIMHAIANTLGMYNEHMRPDRGKYIRINYENIDETSISEFNVLNGSDTHSYEIDYDYGSLLHFGNIAFSKERKPTIETYINAYNRMIGQRVKLSFNDYKLLNLHYCSYRCKVPILCYNNGYQSSKNCLQCKCPNGYSGKNCERLAKSDKTCLGGQIVNSQMDSKTIIIKGNQTCTYLIKAPIGYVIKINIKNVIIPGQKTCIEGKGLEIKYRKDKGAMGLNLCGLYRNIFLKSEDNNVLIQYLGKRHIDVAVIGYKHVLAKKY</sequence>
<evidence type="ECO:0000256" key="4">
    <source>
        <dbReference type="ARBA" id="ARBA00022801"/>
    </source>
</evidence>
<keyword evidence="5 9" id="KW-0862">Zinc</keyword>
<evidence type="ECO:0000256" key="9">
    <source>
        <dbReference type="RuleBase" id="RU361183"/>
    </source>
</evidence>
<dbReference type="PROSITE" id="PS50026">
    <property type="entry name" value="EGF_3"/>
    <property type="match status" value="1"/>
</dbReference>
<evidence type="ECO:0000259" key="11">
    <source>
        <dbReference type="PROSITE" id="PS51864"/>
    </source>
</evidence>
<evidence type="ECO:0000256" key="6">
    <source>
        <dbReference type="ARBA" id="ARBA00023049"/>
    </source>
</evidence>
<dbReference type="InterPro" id="IPR001506">
    <property type="entry name" value="Peptidase_M12A"/>
</dbReference>
<evidence type="ECO:0000256" key="3">
    <source>
        <dbReference type="ARBA" id="ARBA00022723"/>
    </source>
</evidence>
<name>A0A0N5BJN0_STREA</name>
<dbReference type="PROSITE" id="PS00022">
    <property type="entry name" value="EGF_1"/>
    <property type="match status" value="1"/>
</dbReference>
<keyword evidence="7 8" id="KW-1015">Disulfide bond</keyword>
<dbReference type="PANTHER" id="PTHR10127:SF780">
    <property type="entry name" value="METALLOENDOPEPTIDASE"/>
    <property type="match status" value="1"/>
</dbReference>
<proteinExistence type="predicted"/>
<keyword evidence="4 9" id="KW-0378">Hydrolase</keyword>
<keyword evidence="2 9" id="KW-0645">Protease</keyword>
<evidence type="ECO:0000256" key="8">
    <source>
        <dbReference type="PROSITE-ProRule" id="PRU00076"/>
    </source>
</evidence>
<evidence type="ECO:0000256" key="1">
    <source>
        <dbReference type="ARBA" id="ARBA00022536"/>
    </source>
</evidence>
<comment type="caution">
    <text evidence="8">Lacks conserved residue(s) required for the propagation of feature annotation.</text>
</comment>
<dbReference type="WBParaSite" id="SPAL_0000615300.1">
    <property type="protein sequence ID" value="SPAL_0000615300.1"/>
    <property type="gene ID" value="SPAL_0000615300"/>
</dbReference>
<feature type="disulfide bond" evidence="8">
    <location>
        <begin position="241"/>
        <end position="251"/>
    </location>
</feature>
<feature type="domain" description="EGF-like" evidence="10">
    <location>
        <begin position="237"/>
        <end position="277"/>
    </location>
</feature>